<name>A0A9J7AS13_9PROT</name>
<dbReference type="InterPro" id="IPR001763">
    <property type="entry name" value="Rhodanese-like_dom"/>
</dbReference>
<sequence>MPSPDSITVPQLLRLIGTPEAPIIIDVRFEDDFDADPRLIPGGFHHSYLEIDALVPRLRGRKVAVVCQKGRKLSQGATATLQTYGIDAEHLEGGTVAWKNAGGPMVPVAALPPRNAAGETLWVTRHRPKIDRMACPWLIRRFVDPSARFLFVSPSEVPAVAEHFGATPFDIQDVFWSHRGELCTFDVMVEEFGLVTEPLLRLSTIVRAADTDRHDLAPQAAGLLAASLGLSRMYKDDLRQLEAGMLLYDAFYRWSRDAVDEGHNWPTGQSKG</sequence>
<dbReference type="AlphaFoldDB" id="A0A9J7AS13"/>
<keyword evidence="3" id="KW-1185">Reference proteome</keyword>
<dbReference type="SUPFAM" id="SSF52821">
    <property type="entry name" value="Rhodanese/Cell cycle control phosphatase"/>
    <property type="match status" value="1"/>
</dbReference>
<gene>
    <name evidence="2" type="ORF">NUH88_19940</name>
</gene>
<dbReference type="Proteomes" id="UP001060336">
    <property type="component" value="Chromosome"/>
</dbReference>
<dbReference type="Pfam" id="PF09828">
    <property type="entry name" value="ChrB_C"/>
    <property type="match status" value="1"/>
</dbReference>
<dbReference type="InterPro" id="IPR036873">
    <property type="entry name" value="Rhodanese-like_dom_sf"/>
</dbReference>
<dbReference type="SMART" id="SM00450">
    <property type="entry name" value="RHOD"/>
    <property type="match status" value="1"/>
</dbReference>
<dbReference type="Pfam" id="PF00581">
    <property type="entry name" value="Rhodanese"/>
    <property type="match status" value="1"/>
</dbReference>
<dbReference type="RefSeq" id="WP_257768453.1">
    <property type="nucleotide sequence ID" value="NZ_CP102480.1"/>
</dbReference>
<evidence type="ECO:0000313" key="2">
    <source>
        <dbReference type="EMBL" id="UUX49658.1"/>
    </source>
</evidence>
<evidence type="ECO:0000313" key="3">
    <source>
        <dbReference type="Proteomes" id="UP001060336"/>
    </source>
</evidence>
<protein>
    <submittedName>
        <fullName evidence="2">Sulfurtransferase/chromate resistance protein</fullName>
    </submittedName>
</protein>
<dbReference type="InterPro" id="IPR018634">
    <property type="entry name" value="ChrB_C"/>
</dbReference>
<dbReference type="Gene3D" id="3.40.250.10">
    <property type="entry name" value="Rhodanese-like domain"/>
    <property type="match status" value="1"/>
</dbReference>
<organism evidence="2 3">
    <name type="scientific">Nisaea acidiphila</name>
    <dbReference type="NCBI Taxonomy" id="1862145"/>
    <lineage>
        <taxon>Bacteria</taxon>
        <taxon>Pseudomonadati</taxon>
        <taxon>Pseudomonadota</taxon>
        <taxon>Alphaproteobacteria</taxon>
        <taxon>Rhodospirillales</taxon>
        <taxon>Thalassobaculaceae</taxon>
        <taxon>Nisaea</taxon>
    </lineage>
</organism>
<proteinExistence type="predicted"/>
<dbReference type="EMBL" id="CP102480">
    <property type="protein sequence ID" value="UUX49658.1"/>
    <property type="molecule type" value="Genomic_DNA"/>
</dbReference>
<reference evidence="2" key="1">
    <citation type="submission" date="2022-08" db="EMBL/GenBank/DDBJ databases">
        <title>Nisaea acidiphila sp. nov., isolated from a marine algal debris and emended description of the genus Nisaea Urios et al. 2008.</title>
        <authorList>
            <person name="Kwon K."/>
        </authorList>
    </citation>
    <scope>NUCLEOTIDE SEQUENCE</scope>
    <source>
        <strain evidence="2">MEBiC11861</strain>
    </source>
</reference>
<dbReference type="KEGG" id="naci:NUH88_19940"/>
<dbReference type="PROSITE" id="PS50206">
    <property type="entry name" value="RHODANESE_3"/>
    <property type="match status" value="1"/>
</dbReference>
<feature type="domain" description="Rhodanese" evidence="1">
    <location>
        <begin position="18"/>
        <end position="107"/>
    </location>
</feature>
<evidence type="ECO:0000259" key="1">
    <source>
        <dbReference type="PROSITE" id="PS50206"/>
    </source>
</evidence>
<accession>A0A9J7AS13</accession>